<keyword evidence="3" id="KW-1185">Reference proteome</keyword>
<name>G3IQP8_METTV</name>
<evidence type="ECO:0000313" key="2">
    <source>
        <dbReference type="EMBL" id="EGW23248.1"/>
    </source>
</evidence>
<proteinExistence type="predicted"/>
<gene>
    <name evidence="2" type="ORF">Mettu_2096</name>
</gene>
<dbReference type="eggNOG" id="ENOG5031NC3">
    <property type="taxonomic scope" value="Bacteria"/>
</dbReference>
<dbReference type="OrthoDB" id="5574325at2"/>
<evidence type="ECO:0000256" key="1">
    <source>
        <dbReference type="SAM" id="SignalP"/>
    </source>
</evidence>
<feature type="signal peptide" evidence="1">
    <location>
        <begin position="1"/>
        <end position="23"/>
    </location>
</feature>
<sequence precursor="true">MNSKFIKKVLILMVSLVAQTAFSNLAHSADTLSRLATYREVVGADANITDRYALPPSKVNIEPCQREALRLHPGIIEKQRMLHRRGDFVVRFQIQAHDGLDWFMLCDLATGKIIEEF</sequence>
<accession>G3IQP8</accession>
<dbReference type="RefSeq" id="WP_006891397.1">
    <property type="nucleotide sequence ID" value="NZ_JH109152.1"/>
</dbReference>
<dbReference type="EMBL" id="JH109152">
    <property type="protein sequence ID" value="EGW23248.1"/>
    <property type="molecule type" value="Genomic_DNA"/>
</dbReference>
<keyword evidence="1" id="KW-0732">Signal</keyword>
<dbReference type="Proteomes" id="UP000004664">
    <property type="component" value="Unassembled WGS sequence"/>
</dbReference>
<feature type="chain" id="PRO_5003445400" description="PepSY domain-containing protein" evidence="1">
    <location>
        <begin position="24"/>
        <end position="117"/>
    </location>
</feature>
<dbReference type="AlphaFoldDB" id="G3IQP8"/>
<organism evidence="2 3">
    <name type="scientific">Methylobacter tundripaludum (strain ATCC BAA-1195 / DSM 17260 / SV96)</name>
    <dbReference type="NCBI Taxonomy" id="697282"/>
    <lineage>
        <taxon>Bacteria</taxon>
        <taxon>Pseudomonadati</taxon>
        <taxon>Pseudomonadota</taxon>
        <taxon>Gammaproteobacteria</taxon>
        <taxon>Methylococcales</taxon>
        <taxon>Methylococcaceae</taxon>
        <taxon>Methylobacter</taxon>
    </lineage>
</organism>
<evidence type="ECO:0000313" key="3">
    <source>
        <dbReference type="Proteomes" id="UP000004664"/>
    </source>
</evidence>
<reference evidence="2 3" key="1">
    <citation type="submission" date="2011-06" db="EMBL/GenBank/DDBJ databases">
        <title>Genomic sequence of Methylobacter tundripaludum SV96.</title>
        <authorList>
            <consortium name="US DOE Joint Genome Institute"/>
            <person name="Lucas S."/>
            <person name="Han J."/>
            <person name="Lapidus A."/>
            <person name="Cheng J.-F."/>
            <person name="Goodwin L."/>
            <person name="Pitluck S."/>
            <person name="Held B."/>
            <person name="Detter J.C."/>
            <person name="Han C."/>
            <person name="Tapia R."/>
            <person name="Land M."/>
            <person name="Hauser L."/>
            <person name="Kyrpides N."/>
            <person name="Ivanova N."/>
            <person name="Ovchinnikova G."/>
            <person name="Pagani I."/>
            <person name="Klotz M.G."/>
            <person name="Dispirito A.A."/>
            <person name="Murrell J.C."/>
            <person name="Dunfield P."/>
            <person name="Kalyuzhnaya M.G."/>
            <person name="Svenning M."/>
            <person name="Trotsenko Y.A."/>
            <person name="Stein L.Y."/>
            <person name="Woyke T."/>
        </authorList>
    </citation>
    <scope>NUCLEOTIDE SEQUENCE [LARGE SCALE GENOMIC DNA]</scope>
    <source>
        <strain evidence="3">ATCC BAA-1195 / DSM 17260 / SV96</strain>
    </source>
</reference>
<evidence type="ECO:0008006" key="4">
    <source>
        <dbReference type="Google" id="ProtNLM"/>
    </source>
</evidence>
<dbReference type="STRING" id="697282.Mettu_2096"/>
<protein>
    <recommendedName>
        <fullName evidence="4">PepSY domain-containing protein</fullName>
    </recommendedName>
</protein>
<dbReference type="HOGENOM" id="CLU_2082072_0_0_6"/>